<reference evidence="3 4" key="1">
    <citation type="submission" date="2019-01" db="EMBL/GenBank/DDBJ databases">
        <authorList>
            <person name="Chen W.-M."/>
        </authorList>
    </citation>
    <scope>NUCLEOTIDE SEQUENCE [LARGE SCALE GENOMIC DNA]</scope>
    <source>
        <strain evidence="3 4">ICH-3</strain>
    </source>
</reference>
<dbReference type="InterPro" id="IPR050345">
    <property type="entry name" value="Aliph_Amidase/BUP"/>
</dbReference>
<dbReference type="OrthoDB" id="8893832at2"/>
<dbReference type="InterPro" id="IPR036526">
    <property type="entry name" value="C-N_Hydrolase_sf"/>
</dbReference>
<gene>
    <name evidence="3" type="ORF">ENE75_09130</name>
</gene>
<dbReference type="RefSeq" id="WP_128197954.1">
    <property type="nucleotide sequence ID" value="NZ_SACT01000002.1"/>
</dbReference>
<sequence>MVGPLIVIAQLPMHWTLAENLREIEAAMCFAADEGAALCAFAELAVTGFHRGIVTEGVPQKVDPALQCIADWAAELELAVAVGAPSFTPAGRFNSHVLIDEHGAVPARVHKNGLTAPEATFFQAGTERPVATLAGLRCSAVICREIEDHAAVLAQLQDEAPDLLFWPGQMRPDPDKPPVEPWAHVQDAMRLARDMGAWIVQSNWPNALNRPEESALTGASAIVAPDGRLVAQLPVQGLGVGLVVLGDDTVRWVPLDAVHRTMQG</sequence>
<keyword evidence="1" id="KW-0378">Hydrolase</keyword>
<feature type="domain" description="CN hydrolase" evidence="2">
    <location>
        <begin position="4"/>
        <end position="250"/>
    </location>
</feature>
<dbReference type="AlphaFoldDB" id="A0A437JY52"/>
<dbReference type="Pfam" id="PF00795">
    <property type="entry name" value="CN_hydrolase"/>
    <property type="match status" value="1"/>
</dbReference>
<comment type="caution">
    <text evidence="3">The sequence shown here is derived from an EMBL/GenBank/DDBJ whole genome shotgun (WGS) entry which is preliminary data.</text>
</comment>
<proteinExistence type="predicted"/>
<dbReference type="PANTHER" id="PTHR43674">
    <property type="entry name" value="NITRILASE C965.09-RELATED"/>
    <property type="match status" value="1"/>
</dbReference>
<dbReference type="Gene3D" id="3.60.110.10">
    <property type="entry name" value="Carbon-nitrogen hydrolase"/>
    <property type="match status" value="1"/>
</dbReference>
<dbReference type="EMBL" id="SACT01000002">
    <property type="protein sequence ID" value="RVT52581.1"/>
    <property type="molecule type" value="Genomic_DNA"/>
</dbReference>
<evidence type="ECO:0000256" key="1">
    <source>
        <dbReference type="ARBA" id="ARBA00022801"/>
    </source>
</evidence>
<organism evidence="3 4">
    <name type="scientific">Rubrivivax albus</name>
    <dbReference type="NCBI Taxonomy" id="2499835"/>
    <lineage>
        <taxon>Bacteria</taxon>
        <taxon>Pseudomonadati</taxon>
        <taxon>Pseudomonadota</taxon>
        <taxon>Betaproteobacteria</taxon>
        <taxon>Burkholderiales</taxon>
        <taxon>Sphaerotilaceae</taxon>
        <taxon>Rubrivivax</taxon>
    </lineage>
</organism>
<protein>
    <recommendedName>
        <fullName evidence="2">CN hydrolase domain-containing protein</fullName>
    </recommendedName>
</protein>
<evidence type="ECO:0000259" key="2">
    <source>
        <dbReference type="PROSITE" id="PS50263"/>
    </source>
</evidence>
<dbReference type="PANTHER" id="PTHR43674:SF16">
    <property type="entry name" value="CARBON-NITROGEN FAMILY, PUTATIVE (AFU_ORTHOLOGUE AFUA_5G02350)-RELATED"/>
    <property type="match status" value="1"/>
</dbReference>
<dbReference type="Proteomes" id="UP000288178">
    <property type="component" value="Unassembled WGS sequence"/>
</dbReference>
<evidence type="ECO:0000313" key="4">
    <source>
        <dbReference type="Proteomes" id="UP000288178"/>
    </source>
</evidence>
<dbReference type="SUPFAM" id="SSF56317">
    <property type="entry name" value="Carbon-nitrogen hydrolase"/>
    <property type="match status" value="1"/>
</dbReference>
<dbReference type="PROSITE" id="PS50263">
    <property type="entry name" value="CN_HYDROLASE"/>
    <property type="match status" value="1"/>
</dbReference>
<keyword evidence="4" id="KW-1185">Reference proteome</keyword>
<evidence type="ECO:0000313" key="3">
    <source>
        <dbReference type="EMBL" id="RVT52581.1"/>
    </source>
</evidence>
<dbReference type="GO" id="GO:0016811">
    <property type="term" value="F:hydrolase activity, acting on carbon-nitrogen (but not peptide) bonds, in linear amides"/>
    <property type="evidence" value="ECO:0007669"/>
    <property type="project" value="TreeGrafter"/>
</dbReference>
<dbReference type="InterPro" id="IPR003010">
    <property type="entry name" value="C-N_Hydrolase"/>
</dbReference>
<name>A0A437JY52_9BURK</name>
<accession>A0A437JY52</accession>